<protein>
    <submittedName>
        <fullName evidence="1">Uncharacterized protein</fullName>
    </submittedName>
</protein>
<dbReference type="EMBL" id="LAZR01005161">
    <property type="protein sequence ID" value="KKN02334.1"/>
    <property type="molecule type" value="Genomic_DNA"/>
</dbReference>
<reference evidence="1" key="1">
    <citation type="journal article" date="2015" name="Nature">
        <title>Complex archaea that bridge the gap between prokaryotes and eukaryotes.</title>
        <authorList>
            <person name="Spang A."/>
            <person name="Saw J.H."/>
            <person name="Jorgensen S.L."/>
            <person name="Zaremba-Niedzwiedzka K."/>
            <person name="Martijn J."/>
            <person name="Lind A.E."/>
            <person name="van Eijk R."/>
            <person name="Schleper C."/>
            <person name="Guy L."/>
            <person name="Ettema T.J."/>
        </authorList>
    </citation>
    <scope>NUCLEOTIDE SEQUENCE</scope>
</reference>
<name>A0A0F9M9F8_9ZZZZ</name>
<organism evidence="1">
    <name type="scientific">marine sediment metagenome</name>
    <dbReference type="NCBI Taxonomy" id="412755"/>
    <lineage>
        <taxon>unclassified sequences</taxon>
        <taxon>metagenomes</taxon>
        <taxon>ecological metagenomes</taxon>
    </lineage>
</organism>
<comment type="caution">
    <text evidence="1">The sequence shown here is derived from an EMBL/GenBank/DDBJ whole genome shotgun (WGS) entry which is preliminary data.</text>
</comment>
<accession>A0A0F9M9F8</accession>
<sequence length="58" mass="6699">MIIQKIVRCLQGVILLYQQAKKDAMYGVNLTLQHLQIEEIIIQDIIKTNVITFANQND</sequence>
<dbReference type="AlphaFoldDB" id="A0A0F9M9F8"/>
<evidence type="ECO:0000313" key="1">
    <source>
        <dbReference type="EMBL" id="KKN02334.1"/>
    </source>
</evidence>
<gene>
    <name evidence="1" type="ORF">LCGC14_1118890</name>
</gene>
<proteinExistence type="predicted"/>